<evidence type="ECO:0000313" key="2">
    <source>
        <dbReference type="EMBL" id="KAK4779570.1"/>
    </source>
</evidence>
<protein>
    <submittedName>
        <fullName evidence="2">Uncharacterized protein</fullName>
    </submittedName>
</protein>
<keyword evidence="3" id="KW-1185">Reference proteome</keyword>
<gene>
    <name evidence="2" type="ORF">SAY87_015676</name>
</gene>
<sequence length="138" mass="15868">MLCNSRMGFHRLVLICCNQRTPTRGIVDFPRDLVDLNLSKFSPLALARVDAFSFFSFLSQPSCPARDRYQGRNMRVRPWSVISCHVLCTFSAHGLLFQVLGFYTHYTFLWVLLLVHSPLPTCSITFTCNTTSHSYINR</sequence>
<accession>A0AAN7QXD9</accession>
<keyword evidence="1" id="KW-0472">Membrane</keyword>
<dbReference type="AlphaFoldDB" id="A0AAN7QXD9"/>
<feature type="transmembrane region" description="Helical" evidence="1">
    <location>
        <begin position="108"/>
        <end position="128"/>
    </location>
</feature>
<reference evidence="2 3" key="1">
    <citation type="journal article" date="2023" name="Hortic Res">
        <title>Pangenome of water caltrop reveals structural variations and asymmetric subgenome divergence after allopolyploidization.</title>
        <authorList>
            <person name="Zhang X."/>
            <person name="Chen Y."/>
            <person name="Wang L."/>
            <person name="Yuan Y."/>
            <person name="Fang M."/>
            <person name="Shi L."/>
            <person name="Lu R."/>
            <person name="Comes H.P."/>
            <person name="Ma Y."/>
            <person name="Chen Y."/>
            <person name="Huang G."/>
            <person name="Zhou Y."/>
            <person name="Zheng Z."/>
            <person name="Qiu Y."/>
        </authorList>
    </citation>
    <scope>NUCLEOTIDE SEQUENCE [LARGE SCALE GENOMIC DNA]</scope>
    <source>
        <tissue evidence="2">Roots</tissue>
    </source>
</reference>
<keyword evidence="1" id="KW-0812">Transmembrane</keyword>
<comment type="caution">
    <text evidence="2">The sequence shown here is derived from an EMBL/GenBank/DDBJ whole genome shotgun (WGS) entry which is preliminary data.</text>
</comment>
<dbReference type="EMBL" id="JAXIOK010000001">
    <property type="protein sequence ID" value="KAK4779570.1"/>
    <property type="molecule type" value="Genomic_DNA"/>
</dbReference>
<evidence type="ECO:0000256" key="1">
    <source>
        <dbReference type="SAM" id="Phobius"/>
    </source>
</evidence>
<keyword evidence="1" id="KW-1133">Transmembrane helix</keyword>
<evidence type="ECO:0000313" key="3">
    <source>
        <dbReference type="Proteomes" id="UP001345219"/>
    </source>
</evidence>
<organism evidence="2 3">
    <name type="scientific">Trapa incisa</name>
    <dbReference type="NCBI Taxonomy" id="236973"/>
    <lineage>
        <taxon>Eukaryota</taxon>
        <taxon>Viridiplantae</taxon>
        <taxon>Streptophyta</taxon>
        <taxon>Embryophyta</taxon>
        <taxon>Tracheophyta</taxon>
        <taxon>Spermatophyta</taxon>
        <taxon>Magnoliopsida</taxon>
        <taxon>eudicotyledons</taxon>
        <taxon>Gunneridae</taxon>
        <taxon>Pentapetalae</taxon>
        <taxon>rosids</taxon>
        <taxon>malvids</taxon>
        <taxon>Myrtales</taxon>
        <taxon>Lythraceae</taxon>
        <taxon>Trapa</taxon>
    </lineage>
</organism>
<name>A0AAN7QXD9_9MYRT</name>
<dbReference type="Proteomes" id="UP001345219">
    <property type="component" value="Chromosome 13"/>
</dbReference>
<feature type="transmembrane region" description="Helical" evidence="1">
    <location>
        <begin position="79"/>
        <end position="102"/>
    </location>
</feature>
<proteinExistence type="predicted"/>